<accession>A0AAN9NGD5</accession>
<gene>
    <name evidence="2" type="ORF">VNO80_06153</name>
</gene>
<dbReference type="Proteomes" id="UP001374584">
    <property type="component" value="Unassembled WGS sequence"/>
</dbReference>
<evidence type="ECO:0000256" key="1">
    <source>
        <dbReference type="SAM" id="SignalP"/>
    </source>
</evidence>
<dbReference type="InterPro" id="IPR032675">
    <property type="entry name" value="LRR_dom_sf"/>
</dbReference>
<dbReference type="SUPFAM" id="SSF52058">
    <property type="entry name" value="L domain-like"/>
    <property type="match status" value="1"/>
</dbReference>
<feature type="signal peptide" evidence="1">
    <location>
        <begin position="1"/>
        <end position="19"/>
    </location>
</feature>
<protein>
    <submittedName>
        <fullName evidence="2">Uncharacterized protein</fullName>
    </submittedName>
</protein>
<organism evidence="2 3">
    <name type="scientific">Phaseolus coccineus</name>
    <name type="common">Scarlet runner bean</name>
    <name type="synonym">Phaseolus multiflorus</name>
    <dbReference type="NCBI Taxonomy" id="3886"/>
    <lineage>
        <taxon>Eukaryota</taxon>
        <taxon>Viridiplantae</taxon>
        <taxon>Streptophyta</taxon>
        <taxon>Embryophyta</taxon>
        <taxon>Tracheophyta</taxon>
        <taxon>Spermatophyta</taxon>
        <taxon>Magnoliopsida</taxon>
        <taxon>eudicotyledons</taxon>
        <taxon>Gunneridae</taxon>
        <taxon>Pentapetalae</taxon>
        <taxon>rosids</taxon>
        <taxon>fabids</taxon>
        <taxon>Fabales</taxon>
        <taxon>Fabaceae</taxon>
        <taxon>Papilionoideae</taxon>
        <taxon>50 kb inversion clade</taxon>
        <taxon>NPAAA clade</taxon>
        <taxon>indigoferoid/millettioid clade</taxon>
        <taxon>Phaseoleae</taxon>
        <taxon>Phaseolus</taxon>
    </lineage>
</organism>
<evidence type="ECO:0000313" key="2">
    <source>
        <dbReference type="EMBL" id="KAK7372765.1"/>
    </source>
</evidence>
<keyword evidence="1" id="KW-0732">Signal</keyword>
<reference evidence="2 3" key="1">
    <citation type="submission" date="2024-01" db="EMBL/GenBank/DDBJ databases">
        <title>The genomes of 5 underutilized Papilionoideae crops provide insights into root nodulation and disease resistanc.</title>
        <authorList>
            <person name="Jiang F."/>
        </authorList>
    </citation>
    <scope>NUCLEOTIDE SEQUENCE [LARGE SCALE GENOMIC DNA]</scope>
    <source>
        <strain evidence="2">JINMINGXINNONG_FW02</strain>
        <tissue evidence="2">Leaves</tissue>
    </source>
</reference>
<keyword evidence="3" id="KW-1185">Reference proteome</keyword>
<comment type="caution">
    <text evidence="2">The sequence shown here is derived from an EMBL/GenBank/DDBJ whole genome shotgun (WGS) entry which is preliminary data.</text>
</comment>
<sequence>MRLFWPPPILFFLELSLDARHTSLLFGWILCTYYNIHKLAGLRFLNVSTNKFNGDMNWEFSMLKELEVLDAYNNDLSSTFCLLLEMIDTI</sequence>
<dbReference type="EMBL" id="JAYMYR010000003">
    <property type="protein sequence ID" value="KAK7372765.1"/>
    <property type="molecule type" value="Genomic_DNA"/>
</dbReference>
<feature type="chain" id="PRO_5042917921" evidence="1">
    <location>
        <begin position="20"/>
        <end position="90"/>
    </location>
</feature>
<dbReference type="AlphaFoldDB" id="A0AAN9NGD5"/>
<evidence type="ECO:0000313" key="3">
    <source>
        <dbReference type="Proteomes" id="UP001374584"/>
    </source>
</evidence>
<proteinExistence type="predicted"/>
<dbReference type="Gene3D" id="3.80.10.10">
    <property type="entry name" value="Ribonuclease Inhibitor"/>
    <property type="match status" value="1"/>
</dbReference>
<name>A0AAN9NGD5_PHACN</name>